<sequence>MRLLAAAALLSTTCSRLYTPRLFPPRPEPPLPPLTKEACDRQARDERRARQYSNTTCAPLVDGGCATSCCRTGAEEDTARARRWVAARSYIVASLATSDPACAARATVENLLAHTTDVLVVVHRGCGSERFTLSDARVVLNPVCVPTRRAYGSLLHAHLRNVLYAKTTFSKPPTHVLLTAANLYWIAPGVESYIRAVGSSVYGAPRVAPPATHPPDLDPDWASIVRRLPSEGALQQKHEGSFYPWAAAAHMVHTIDLNRLNHRSCFCGGFCIEEYYLPNLFYLLEKDRFPSGIDAACYARANPDLRPGYCVDGECDARGLRRHWDDFGRCEGRPVACPPTTMESPTLKARVTVFYNVFAKATGAAAAIVAEQMSQLREAPLWPFIEEVRYATIGPDAAVAAEVAKHCTDVTCVHLGHDAAGSELNSLEPLHAYCVQNPEASVAYLHDKGSFHESPRNARLRRVLLRGLASRPCAAAITAPSACDVCSSRFAVTPHQHTSGNMWLARCSYVQRLHAPRDFRRRMELHYGRKKGGEAWPLGTWRFAYEHWVHSHPSLRACDVLDHEFQEGYGNLPPTDFEISFALAPRYNRGHAFFAAATAFRGRPAAFSLDDRIPEMEREWRALYNATPPPLSRLRTYYGGRACVAPAPAAGGGRRDDFLFAGTVASRDRVLRREVGRTKFAVKHRAHNVSCARSGIS</sequence>
<comment type="caution">
    <text evidence="2">The sequence shown here is derived from an EMBL/GenBank/DDBJ whole genome shotgun (WGS) entry which is preliminary data.</text>
</comment>
<gene>
    <name evidence="2" type="ORF">PECAL_6P17940</name>
</gene>
<dbReference type="OrthoDB" id="45412at2759"/>
<dbReference type="EMBL" id="CAKKNE010000006">
    <property type="protein sequence ID" value="CAH0380154.1"/>
    <property type="molecule type" value="Genomic_DNA"/>
</dbReference>
<accession>A0A8J2T0R2</accession>
<evidence type="ECO:0000313" key="2">
    <source>
        <dbReference type="EMBL" id="CAH0380154.1"/>
    </source>
</evidence>
<evidence type="ECO:0000256" key="1">
    <source>
        <dbReference type="SAM" id="SignalP"/>
    </source>
</evidence>
<feature type="chain" id="PRO_5035301382" evidence="1">
    <location>
        <begin position="16"/>
        <end position="697"/>
    </location>
</feature>
<keyword evidence="1" id="KW-0732">Signal</keyword>
<protein>
    <submittedName>
        <fullName evidence="2">Uncharacterized protein</fullName>
    </submittedName>
</protein>
<feature type="signal peptide" evidence="1">
    <location>
        <begin position="1"/>
        <end position="15"/>
    </location>
</feature>
<name>A0A8J2T0R2_9STRA</name>
<dbReference type="AlphaFoldDB" id="A0A8J2T0R2"/>
<dbReference type="Proteomes" id="UP000789595">
    <property type="component" value="Unassembled WGS sequence"/>
</dbReference>
<reference evidence="2" key="1">
    <citation type="submission" date="2021-11" db="EMBL/GenBank/DDBJ databases">
        <authorList>
            <consortium name="Genoscope - CEA"/>
            <person name="William W."/>
        </authorList>
    </citation>
    <scope>NUCLEOTIDE SEQUENCE</scope>
</reference>
<organism evidence="2 3">
    <name type="scientific">Pelagomonas calceolata</name>
    <dbReference type="NCBI Taxonomy" id="35677"/>
    <lineage>
        <taxon>Eukaryota</taxon>
        <taxon>Sar</taxon>
        <taxon>Stramenopiles</taxon>
        <taxon>Ochrophyta</taxon>
        <taxon>Pelagophyceae</taxon>
        <taxon>Pelagomonadales</taxon>
        <taxon>Pelagomonadaceae</taxon>
        <taxon>Pelagomonas</taxon>
    </lineage>
</organism>
<proteinExistence type="predicted"/>
<evidence type="ECO:0000313" key="3">
    <source>
        <dbReference type="Proteomes" id="UP000789595"/>
    </source>
</evidence>
<keyword evidence="3" id="KW-1185">Reference proteome</keyword>